<feature type="region of interest" description="Disordered" evidence="1">
    <location>
        <begin position="1"/>
        <end position="29"/>
    </location>
</feature>
<gene>
    <name evidence="2" type="ORF">EYF80_065198</name>
</gene>
<feature type="region of interest" description="Disordered" evidence="1">
    <location>
        <begin position="83"/>
        <end position="117"/>
    </location>
</feature>
<name>A0A4Z2E6X4_9TELE</name>
<evidence type="ECO:0000313" key="2">
    <source>
        <dbReference type="EMBL" id="TNN24676.1"/>
    </source>
</evidence>
<evidence type="ECO:0000313" key="3">
    <source>
        <dbReference type="Proteomes" id="UP000314294"/>
    </source>
</evidence>
<dbReference type="EMBL" id="SRLO01014606">
    <property type="protein sequence ID" value="TNN24676.1"/>
    <property type="molecule type" value="Genomic_DNA"/>
</dbReference>
<reference evidence="2 3" key="1">
    <citation type="submission" date="2019-03" db="EMBL/GenBank/DDBJ databases">
        <title>First draft genome of Liparis tanakae, snailfish: a comprehensive survey of snailfish specific genes.</title>
        <authorList>
            <person name="Kim W."/>
            <person name="Song I."/>
            <person name="Jeong J.-H."/>
            <person name="Kim D."/>
            <person name="Kim S."/>
            <person name="Ryu S."/>
            <person name="Song J.Y."/>
            <person name="Lee S.K."/>
        </authorList>
    </citation>
    <scope>NUCLEOTIDE SEQUENCE [LARGE SCALE GENOMIC DNA]</scope>
    <source>
        <tissue evidence="2">Muscle</tissue>
    </source>
</reference>
<protein>
    <submittedName>
        <fullName evidence="2">Uncharacterized protein</fullName>
    </submittedName>
</protein>
<proteinExistence type="predicted"/>
<feature type="compositionally biased region" description="Basic and acidic residues" evidence="1">
    <location>
        <begin position="1"/>
        <end position="18"/>
    </location>
</feature>
<comment type="caution">
    <text evidence="2">The sequence shown here is derived from an EMBL/GenBank/DDBJ whole genome shotgun (WGS) entry which is preliminary data.</text>
</comment>
<accession>A0A4Z2E6X4</accession>
<sequence>MLTRRFERGRNNRDDEPRSAGWTEGGLCGCAGRRPRAPGSAACGASVYIAGTLGSGGGATPANQMKTAAVRCWFSWSVVEQRGERPRRVTRVRHAGPGHGEDNLLTPPSASPVRPAG</sequence>
<organism evidence="2 3">
    <name type="scientific">Liparis tanakae</name>
    <name type="common">Tanaka's snailfish</name>
    <dbReference type="NCBI Taxonomy" id="230148"/>
    <lineage>
        <taxon>Eukaryota</taxon>
        <taxon>Metazoa</taxon>
        <taxon>Chordata</taxon>
        <taxon>Craniata</taxon>
        <taxon>Vertebrata</taxon>
        <taxon>Euteleostomi</taxon>
        <taxon>Actinopterygii</taxon>
        <taxon>Neopterygii</taxon>
        <taxon>Teleostei</taxon>
        <taxon>Neoteleostei</taxon>
        <taxon>Acanthomorphata</taxon>
        <taxon>Eupercaria</taxon>
        <taxon>Perciformes</taxon>
        <taxon>Cottioidei</taxon>
        <taxon>Cottales</taxon>
        <taxon>Liparidae</taxon>
        <taxon>Liparis</taxon>
    </lineage>
</organism>
<dbReference type="AlphaFoldDB" id="A0A4Z2E6X4"/>
<keyword evidence="3" id="KW-1185">Reference proteome</keyword>
<evidence type="ECO:0000256" key="1">
    <source>
        <dbReference type="SAM" id="MobiDB-lite"/>
    </source>
</evidence>
<dbReference type="Proteomes" id="UP000314294">
    <property type="component" value="Unassembled WGS sequence"/>
</dbReference>